<dbReference type="InterPro" id="IPR036702">
    <property type="entry name" value="ComB-like_sf"/>
</dbReference>
<dbReference type="Pfam" id="PF04029">
    <property type="entry name" value="2-ph_phosp"/>
    <property type="match status" value="1"/>
</dbReference>
<comment type="cofactor">
    <cofactor evidence="1">
        <name>Mg(2+)</name>
        <dbReference type="ChEBI" id="CHEBI:18420"/>
    </cofactor>
</comment>
<evidence type="ECO:0000256" key="3">
    <source>
        <dbReference type="ARBA" id="ARBA00012953"/>
    </source>
</evidence>
<comment type="catalytic activity">
    <reaction evidence="7">
        <text>(2R)-O-phospho-3-sulfolactate + H2O = (2R)-3-sulfolactate + phosphate</text>
        <dbReference type="Rhea" id="RHEA:23416"/>
        <dbReference type="ChEBI" id="CHEBI:15377"/>
        <dbReference type="ChEBI" id="CHEBI:15597"/>
        <dbReference type="ChEBI" id="CHEBI:43474"/>
        <dbReference type="ChEBI" id="CHEBI:58738"/>
        <dbReference type="EC" id="3.1.3.71"/>
    </reaction>
</comment>
<evidence type="ECO:0000313" key="9">
    <source>
        <dbReference type="Proteomes" id="UP000199301"/>
    </source>
</evidence>
<sequence>MSHEPTDSAVVQSGHTVRFDWGLEGLRTLGADCAVLVVVDVLSFATSVDVATGSGAHVLPLPCHDERARDAAEAAGAVLAGSRGAGDHSSSPSTLEQVPEGTLVALASPNGAALCSEASELGAVVFTGCLRNAGTVAAAAGAAARNGPIGVVAAGERRQNGTIRFAVEDLLGAGAIISALSNGLGSCSVEADTAARSYRSTTDLHRAVRYCDSGRELVALGYGADVELAARTDASTTAPRLRAGVFSHR</sequence>
<accession>A0A1H1DKY6</accession>
<dbReference type="STRING" id="995062.SAMN04489718_2119"/>
<reference evidence="9" key="1">
    <citation type="submission" date="2016-10" db="EMBL/GenBank/DDBJ databases">
        <authorList>
            <person name="Varghese N."/>
            <person name="Submissions S."/>
        </authorList>
    </citation>
    <scope>NUCLEOTIDE SEQUENCE [LARGE SCALE GENOMIC DNA]</scope>
    <source>
        <strain evidence="9">DSM 45459</strain>
    </source>
</reference>
<dbReference type="AlphaFoldDB" id="A0A1H1DKY6"/>
<evidence type="ECO:0000256" key="1">
    <source>
        <dbReference type="ARBA" id="ARBA00001946"/>
    </source>
</evidence>
<dbReference type="PANTHER" id="PTHR37311:SF1">
    <property type="entry name" value="2-PHOSPHOSULFOLACTATE PHOSPHATASE-RELATED"/>
    <property type="match status" value="1"/>
</dbReference>
<keyword evidence="6" id="KW-0460">Magnesium</keyword>
<dbReference type="InterPro" id="IPR005238">
    <property type="entry name" value="ComB-like"/>
</dbReference>
<organism evidence="8 9">
    <name type="scientific">Actinopolyspora saharensis</name>
    <dbReference type="NCBI Taxonomy" id="995062"/>
    <lineage>
        <taxon>Bacteria</taxon>
        <taxon>Bacillati</taxon>
        <taxon>Actinomycetota</taxon>
        <taxon>Actinomycetes</taxon>
        <taxon>Actinopolysporales</taxon>
        <taxon>Actinopolysporaceae</taxon>
        <taxon>Actinopolyspora</taxon>
    </lineage>
</organism>
<dbReference type="GO" id="GO:0000287">
    <property type="term" value="F:magnesium ion binding"/>
    <property type="evidence" value="ECO:0007669"/>
    <property type="project" value="InterPro"/>
</dbReference>
<dbReference type="OrthoDB" id="8588453at2"/>
<dbReference type="EC" id="3.1.3.71" evidence="3"/>
<dbReference type="EMBL" id="FNKO01000002">
    <property type="protein sequence ID" value="SDQ76828.1"/>
    <property type="molecule type" value="Genomic_DNA"/>
</dbReference>
<dbReference type="Proteomes" id="UP000199301">
    <property type="component" value="Unassembled WGS sequence"/>
</dbReference>
<protein>
    <recommendedName>
        <fullName evidence="4">Probable 2-phosphosulfolactate phosphatase</fullName>
        <ecNumber evidence="3">3.1.3.71</ecNumber>
    </recommendedName>
</protein>
<keyword evidence="9" id="KW-1185">Reference proteome</keyword>
<dbReference type="GO" id="GO:0050545">
    <property type="term" value="F:sulfopyruvate decarboxylase activity"/>
    <property type="evidence" value="ECO:0007669"/>
    <property type="project" value="TreeGrafter"/>
</dbReference>
<name>A0A1H1DKY6_9ACTN</name>
<dbReference type="Gene3D" id="3.90.1560.10">
    <property type="entry name" value="ComB-like"/>
    <property type="match status" value="1"/>
</dbReference>
<gene>
    <name evidence="8" type="ORF">SAMN04489718_2119</name>
</gene>
<dbReference type="PANTHER" id="PTHR37311">
    <property type="entry name" value="2-PHOSPHOSULFOLACTATE PHOSPHATASE-RELATED"/>
    <property type="match status" value="1"/>
</dbReference>
<proteinExistence type="inferred from homology"/>
<evidence type="ECO:0000313" key="8">
    <source>
        <dbReference type="EMBL" id="SDQ76828.1"/>
    </source>
</evidence>
<keyword evidence="5" id="KW-0378">Hydrolase</keyword>
<evidence type="ECO:0000256" key="5">
    <source>
        <dbReference type="ARBA" id="ARBA00022801"/>
    </source>
</evidence>
<evidence type="ECO:0000256" key="6">
    <source>
        <dbReference type="ARBA" id="ARBA00022842"/>
    </source>
</evidence>
<evidence type="ECO:0000256" key="7">
    <source>
        <dbReference type="ARBA" id="ARBA00033711"/>
    </source>
</evidence>
<dbReference type="GO" id="GO:0050532">
    <property type="term" value="F:2-phosphosulfolactate phosphatase activity"/>
    <property type="evidence" value="ECO:0007669"/>
    <property type="project" value="UniProtKB-EC"/>
</dbReference>
<evidence type="ECO:0000256" key="2">
    <source>
        <dbReference type="ARBA" id="ARBA00009997"/>
    </source>
</evidence>
<dbReference type="RefSeq" id="WP_092523386.1">
    <property type="nucleotide sequence ID" value="NZ_FNKO01000002.1"/>
</dbReference>
<comment type="similarity">
    <text evidence="2">Belongs to the ComB family.</text>
</comment>
<dbReference type="SUPFAM" id="SSF142823">
    <property type="entry name" value="ComB-like"/>
    <property type="match status" value="1"/>
</dbReference>
<evidence type="ECO:0000256" key="4">
    <source>
        <dbReference type="ARBA" id="ARBA00021948"/>
    </source>
</evidence>